<accession>A0AAD3CJL9</accession>
<keyword evidence="5" id="KW-1185">Reference proteome</keyword>
<dbReference type="GO" id="GO:0003723">
    <property type="term" value="F:RNA binding"/>
    <property type="evidence" value="ECO:0007669"/>
    <property type="project" value="UniProtKB-KW"/>
</dbReference>
<dbReference type="EMBL" id="BLLK01000022">
    <property type="protein sequence ID" value="GFH46071.1"/>
    <property type="molecule type" value="Genomic_DNA"/>
</dbReference>
<dbReference type="SUPFAM" id="SSF74982">
    <property type="entry name" value="Small protein B (SmpB)"/>
    <property type="match status" value="1"/>
</dbReference>
<protein>
    <recommendedName>
        <fullName evidence="6">SsrA-binding protein</fullName>
    </recommendedName>
</protein>
<evidence type="ECO:0000313" key="5">
    <source>
        <dbReference type="Proteomes" id="UP001054902"/>
    </source>
</evidence>
<dbReference type="HAMAP" id="MF_00023">
    <property type="entry name" value="SmpB"/>
    <property type="match status" value="1"/>
</dbReference>
<reference evidence="4 5" key="1">
    <citation type="journal article" date="2021" name="Sci. Rep.">
        <title>The genome of the diatom Chaetoceros tenuissimus carries an ancient integrated fragment of an extant virus.</title>
        <authorList>
            <person name="Hongo Y."/>
            <person name="Kimura K."/>
            <person name="Takaki Y."/>
            <person name="Yoshida Y."/>
            <person name="Baba S."/>
            <person name="Kobayashi G."/>
            <person name="Nagasaki K."/>
            <person name="Hano T."/>
            <person name="Tomaru Y."/>
        </authorList>
    </citation>
    <scope>NUCLEOTIDE SEQUENCE [LARGE SCALE GENOMIC DNA]</scope>
    <source>
        <strain evidence="4 5">NIES-3715</strain>
    </source>
</reference>
<dbReference type="InterPro" id="IPR023620">
    <property type="entry name" value="SmpB"/>
</dbReference>
<keyword evidence="3" id="KW-0732">Signal</keyword>
<dbReference type="PANTHER" id="PTHR30308">
    <property type="entry name" value="TMRNA-BINDING COMPONENT OF TRANS-TRANSLATION TAGGING COMPLEX"/>
    <property type="match status" value="1"/>
</dbReference>
<dbReference type="NCBIfam" id="TIGR00086">
    <property type="entry name" value="smpB"/>
    <property type="match status" value="1"/>
</dbReference>
<dbReference type="AlphaFoldDB" id="A0AAD3CJL9"/>
<feature type="signal peptide" evidence="3">
    <location>
        <begin position="1"/>
        <end position="19"/>
    </location>
</feature>
<dbReference type="Pfam" id="PF01668">
    <property type="entry name" value="SmpB"/>
    <property type="match status" value="1"/>
</dbReference>
<evidence type="ECO:0000313" key="4">
    <source>
        <dbReference type="EMBL" id="GFH46071.1"/>
    </source>
</evidence>
<dbReference type="PANTHER" id="PTHR30308:SF2">
    <property type="entry name" value="SSRA-BINDING PROTEIN"/>
    <property type="match status" value="1"/>
</dbReference>
<sequence>MMKHSLILLILFHICQVKSFVPTFSKWSLESSCRSSPSLLHAKSKKKKKAPSPIIATNRSARRNYEVISTFDAGISLLGSEIKAIRDGKMNIRDGFARPDKNGRGLSLYNVHIGKHTTGDYFNHEERRVRQLLLTKEECRKLRRETEIKGMTVVPLKAFFNDKNMVKVQIGLCRGKNVRDKRDAIKDREMKRDTDRMMKSFRV</sequence>
<dbReference type="InterPro" id="IPR020081">
    <property type="entry name" value="SsrA-bd_prot_CS"/>
</dbReference>
<name>A0AAD3CJL9_9STRA</name>
<dbReference type="GO" id="GO:0070930">
    <property type="term" value="P:trans-translation-dependent protein tagging"/>
    <property type="evidence" value="ECO:0007669"/>
    <property type="project" value="TreeGrafter"/>
</dbReference>
<dbReference type="NCBIfam" id="NF003843">
    <property type="entry name" value="PRK05422.1"/>
    <property type="match status" value="1"/>
</dbReference>
<proteinExistence type="inferred from homology"/>
<dbReference type="InterPro" id="IPR000037">
    <property type="entry name" value="SsrA-bd_prot"/>
</dbReference>
<evidence type="ECO:0008006" key="6">
    <source>
        <dbReference type="Google" id="ProtNLM"/>
    </source>
</evidence>
<dbReference type="Gene3D" id="2.40.280.10">
    <property type="match status" value="1"/>
</dbReference>
<evidence type="ECO:0000256" key="2">
    <source>
        <dbReference type="ARBA" id="ARBA00022884"/>
    </source>
</evidence>
<dbReference type="Proteomes" id="UP001054902">
    <property type="component" value="Unassembled WGS sequence"/>
</dbReference>
<evidence type="ECO:0000256" key="1">
    <source>
        <dbReference type="ARBA" id="ARBA00022490"/>
    </source>
</evidence>
<gene>
    <name evidence="4" type="ORF">CTEN210_02545</name>
</gene>
<keyword evidence="2" id="KW-0694">RNA-binding</keyword>
<organism evidence="4 5">
    <name type="scientific">Chaetoceros tenuissimus</name>
    <dbReference type="NCBI Taxonomy" id="426638"/>
    <lineage>
        <taxon>Eukaryota</taxon>
        <taxon>Sar</taxon>
        <taxon>Stramenopiles</taxon>
        <taxon>Ochrophyta</taxon>
        <taxon>Bacillariophyta</taxon>
        <taxon>Coscinodiscophyceae</taxon>
        <taxon>Chaetocerotophycidae</taxon>
        <taxon>Chaetocerotales</taxon>
        <taxon>Chaetocerotaceae</taxon>
        <taxon>Chaetoceros</taxon>
    </lineage>
</organism>
<keyword evidence="1" id="KW-0963">Cytoplasm</keyword>
<comment type="caution">
    <text evidence="4">The sequence shown here is derived from an EMBL/GenBank/DDBJ whole genome shotgun (WGS) entry which is preliminary data.</text>
</comment>
<dbReference type="PROSITE" id="PS01317">
    <property type="entry name" value="SSRP"/>
    <property type="match status" value="1"/>
</dbReference>
<evidence type="ECO:0000256" key="3">
    <source>
        <dbReference type="SAM" id="SignalP"/>
    </source>
</evidence>
<dbReference type="GO" id="GO:0005829">
    <property type="term" value="C:cytosol"/>
    <property type="evidence" value="ECO:0007669"/>
    <property type="project" value="TreeGrafter"/>
</dbReference>
<feature type="chain" id="PRO_5041975439" description="SsrA-binding protein" evidence="3">
    <location>
        <begin position="20"/>
        <end position="203"/>
    </location>
</feature>